<dbReference type="PROSITE" id="PS50920">
    <property type="entry name" value="SOLCAR"/>
    <property type="match status" value="3"/>
</dbReference>
<comment type="similarity">
    <text evidence="2 17">Belongs to the mitochondrial carrier (TC 2.A.29) family.</text>
</comment>
<evidence type="ECO:0000256" key="8">
    <source>
        <dbReference type="ARBA" id="ARBA00023055"/>
    </source>
</evidence>
<keyword evidence="7 18" id="KW-1133">Transmembrane helix</keyword>
<evidence type="ECO:0000256" key="2">
    <source>
        <dbReference type="ARBA" id="ARBA00006375"/>
    </source>
</evidence>
<evidence type="ECO:0000256" key="13">
    <source>
        <dbReference type="ARBA" id="ARBA00050291"/>
    </source>
</evidence>
<evidence type="ECO:0000313" key="20">
    <source>
        <dbReference type="Proteomes" id="UP000270296"/>
    </source>
</evidence>
<evidence type="ECO:0000256" key="16">
    <source>
        <dbReference type="PROSITE-ProRule" id="PRU00282"/>
    </source>
</evidence>
<dbReference type="FunFam" id="1.50.40.10:FF:000013">
    <property type="entry name" value="Mitochondrial 2-oxoglutarate/malate carrier protein-like protein"/>
    <property type="match status" value="1"/>
</dbReference>
<dbReference type="WBParaSite" id="SBAD_0000410201-mRNA-1">
    <property type="protein sequence ID" value="SBAD_0000410201-mRNA-1"/>
    <property type="gene ID" value="SBAD_0000410201"/>
</dbReference>
<evidence type="ECO:0000313" key="21">
    <source>
        <dbReference type="WBParaSite" id="SBAD_0000410201-mRNA-1"/>
    </source>
</evidence>
<proteinExistence type="inferred from homology"/>
<dbReference type="InterPro" id="IPR018108">
    <property type="entry name" value="MCP_transmembrane"/>
</dbReference>
<dbReference type="InterPro" id="IPR050391">
    <property type="entry name" value="Mito_Metabolite_Transporter"/>
</dbReference>
<comment type="catalytic activity">
    <reaction evidence="14">
        <text>malonate(in) + 2-oxoglutarate(out) = malonate(out) + 2-oxoglutarate(in)</text>
        <dbReference type="Rhea" id="RHEA:71591"/>
        <dbReference type="ChEBI" id="CHEBI:15792"/>
        <dbReference type="ChEBI" id="CHEBI:16810"/>
    </reaction>
</comment>
<evidence type="ECO:0000256" key="5">
    <source>
        <dbReference type="ARBA" id="ARBA00022692"/>
    </source>
</evidence>
<evidence type="ECO:0000256" key="14">
    <source>
        <dbReference type="ARBA" id="ARBA00052538"/>
    </source>
</evidence>
<dbReference type="GO" id="GO:0006869">
    <property type="term" value="P:lipid transport"/>
    <property type="evidence" value="ECO:0007669"/>
    <property type="project" value="UniProtKB-KW"/>
</dbReference>
<comment type="subcellular location">
    <subcellularLocation>
        <location evidence="1">Membrane</location>
        <topology evidence="1">Multi-pass membrane protein</topology>
    </subcellularLocation>
</comment>
<evidence type="ECO:0000256" key="12">
    <source>
        <dbReference type="ARBA" id="ARBA00050120"/>
    </source>
</evidence>
<evidence type="ECO:0000313" key="19">
    <source>
        <dbReference type="EMBL" id="VDP02805.1"/>
    </source>
</evidence>
<dbReference type="OrthoDB" id="448427at2759"/>
<dbReference type="Proteomes" id="UP000270296">
    <property type="component" value="Unassembled WGS sequence"/>
</dbReference>
<accession>A0A183IJY0</accession>
<keyword evidence="5 16" id="KW-0812">Transmembrane</keyword>
<comment type="catalytic activity">
    <reaction evidence="15">
        <text>succinate(in) + 2-oxoglutarate(out) = succinate(out) + 2-oxoglutarate(in)</text>
        <dbReference type="Rhea" id="RHEA:71595"/>
        <dbReference type="ChEBI" id="CHEBI:16810"/>
        <dbReference type="ChEBI" id="CHEBI:30031"/>
    </reaction>
</comment>
<keyword evidence="3 17" id="KW-0813">Transport</keyword>
<reference evidence="21" key="1">
    <citation type="submission" date="2016-06" db="UniProtKB">
        <authorList>
            <consortium name="WormBaseParasite"/>
        </authorList>
    </citation>
    <scope>IDENTIFICATION</scope>
</reference>
<protein>
    <recommendedName>
        <fullName evidence="11">Mitochondrial 2-oxoglutarate/malate carrier protein</fullName>
    </recommendedName>
</protein>
<dbReference type="EMBL" id="UZAM01008025">
    <property type="protein sequence ID" value="VDP02805.1"/>
    <property type="molecule type" value="Genomic_DNA"/>
</dbReference>
<evidence type="ECO:0000256" key="6">
    <source>
        <dbReference type="ARBA" id="ARBA00022737"/>
    </source>
</evidence>
<reference evidence="19 20" key="2">
    <citation type="submission" date="2018-11" db="EMBL/GenBank/DDBJ databases">
        <authorList>
            <consortium name="Pathogen Informatics"/>
        </authorList>
    </citation>
    <scope>NUCLEOTIDE SEQUENCE [LARGE SCALE GENOMIC DNA]</scope>
</reference>
<feature type="repeat" description="Solcar" evidence="16">
    <location>
        <begin position="11"/>
        <end position="93"/>
    </location>
</feature>
<dbReference type="PRINTS" id="PR00784">
    <property type="entry name" value="MTUNCOUPLING"/>
</dbReference>
<evidence type="ECO:0000256" key="9">
    <source>
        <dbReference type="ARBA" id="ARBA00023136"/>
    </source>
</evidence>
<organism evidence="21">
    <name type="scientific">Soboliphyme baturini</name>
    <dbReference type="NCBI Taxonomy" id="241478"/>
    <lineage>
        <taxon>Eukaryota</taxon>
        <taxon>Metazoa</taxon>
        <taxon>Ecdysozoa</taxon>
        <taxon>Nematoda</taxon>
        <taxon>Enoplea</taxon>
        <taxon>Dorylaimia</taxon>
        <taxon>Dioctophymatida</taxon>
        <taxon>Dioctophymatoidea</taxon>
        <taxon>Soboliphymatidae</taxon>
        <taxon>Soboliphyme</taxon>
    </lineage>
</organism>
<feature type="transmembrane region" description="Helical" evidence="18">
    <location>
        <begin position="206"/>
        <end position="225"/>
    </location>
</feature>
<dbReference type="GO" id="GO:0016020">
    <property type="term" value="C:membrane"/>
    <property type="evidence" value="ECO:0007669"/>
    <property type="project" value="UniProtKB-SubCell"/>
</dbReference>
<feature type="repeat" description="Solcar" evidence="16">
    <location>
        <begin position="100"/>
        <end position="191"/>
    </location>
</feature>
<gene>
    <name evidence="19" type="ORF">SBAD_LOCUS3926</name>
</gene>
<dbReference type="AlphaFoldDB" id="A0A183IJY0"/>
<dbReference type="PANTHER" id="PTHR45618">
    <property type="entry name" value="MITOCHONDRIAL DICARBOXYLATE CARRIER-RELATED"/>
    <property type="match status" value="1"/>
</dbReference>
<evidence type="ECO:0000256" key="11">
    <source>
        <dbReference type="ARBA" id="ARBA00040264"/>
    </source>
</evidence>
<comment type="catalytic activity">
    <reaction evidence="10">
        <text>(S)-malate(in) + 2-oxoglutarate(out) = (S)-malate(out) + 2-oxoglutarate(in)</text>
        <dbReference type="Rhea" id="RHEA:71587"/>
        <dbReference type="ChEBI" id="CHEBI:15589"/>
        <dbReference type="ChEBI" id="CHEBI:16810"/>
    </reaction>
</comment>
<keyword evidence="8" id="KW-0445">Lipid transport</keyword>
<dbReference type="GO" id="GO:0015297">
    <property type="term" value="F:antiporter activity"/>
    <property type="evidence" value="ECO:0007669"/>
    <property type="project" value="UniProtKB-KW"/>
</dbReference>
<dbReference type="Gene3D" id="1.50.40.10">
    <property type="entry name" value="Mitochondrial carrier domain"/>
    <property type="match status" value="1"/>
</dbReference>
<evidence type="ECO:0000256" key="7">
    <source>
        <dbReference type="ARBA" id="ARBA00022989"/>
    </source>
</evidence>
<evidence type="ECO:0000256" key="18">
    <source>
        <dbReference type="SAM" id="Phobius"/>
    </source>
</evidence>
<comment type="catalytic activity">
    <reaction evidence="13">
        <text>maleate(in) + 2-oxoglutarate(out) = maleate(out) + 2-oxoglutarate(in)</text>
        <dbReference type="Rhea" id="RHEA:71599"/>
        <dbReference type="ChEBI" id="CHEBI:16810"/>
        <dbReference type="ChEBI" id="CHEBI:30780"/>
    </reaction>
</comment>
<keyword evidence="6" id="KW-0677">Repeat</keyword>
<keyword evidence="9 16" id="KW-0472">Membrane</keyword>
<feature type="repeat" description="Solcar" evidence="16">
    <location>
        <begin position="200"/>
        <end position="289"/>
    </location>
</feature>
<evidence type="ECO:0000256" key="4">
    <source>
        <dbReference type="ARBA" id="ARBA00022449"/>
    </source>
</evidence>
<name>A0A183IJY0_9BILA</name>
<evidence type="ECO:0000256" key="10">
    <source>
        <dbReference type="ARBA" id="ARBA00036491"/>
    </source>
</evidence>
<comment type="catalytic activity">
    <reaction evidence="12">
        <text>oxaloacetate(in) + 2-oxoglutarate(out) = oxaloacetate(out) + 2-oxoglutarate(in)</text>
        <dbReference type="Rhea" id="RHEA:71603"/>
        <dbReference type="ChEBI" id="CHEBI:16452"/>
        <dbReference type="ChEBI" id="CHEBI:16810"/>
    </reaction>
</comment>
<dbReference type="InterPro" id="IPR023395">
    <property type="entry name" value="MCP_dom_sf"/>
</dbReference>
<evidence type="ECO:0000256" key="1">
    <source>
        <dbReference type="ARBA" id="ARBA00004141"/>
    </source>
</evidence>
<evidence type="ECO:0000256" key="3">
    <source>
        <dbReference type="ARBA" id="ARBA00022448"/>
    </source>
</evidence>
<evidence type="ECO:0000256" key="15">
    <source>
        <dbReference type="ARBA" id="ARBA00052710"/>
    </source>
</evidence>
<dbReference type="Pfam" id="PF00153">
    <property type="entry name" value="Mito_carr"/>
    <property type="match status" value="3"/>
</dbReference>
<sequence length="302" mass="33823">MAQTVCIPDGLKFAFGGAAGMMATMVVQPLDLIKNRMQMLDHCDRRITSPQMVRKILANEGLFALYNGLSAGLFRQATYTTARLGAYNFLMEYFSQPGYSSFSSKILMGITAGAIGAVIGTPAEVCLIRMTSDGRLPLNQRRNYKSVFNALYRITSEEGLLSLWRGCRATVFRAMVLNAGQLATYSQAKQYLLSQLRFKDDVACHFLSSMISAFAATVISMPVDIGKTRIQNMKMVDGIPEYKSMIDVWKKVVRSDGVLALWKGFTPYFMRLGPHTVLTFVFLEQMNGYYRHWQRGTVLIVS</sequence>
<keyword evidence="4" id="KW-0050">Antiport</keyword>
<keyword evidence="20" id="KW-1185">Reference proteome</keyword>
<dbReference type="SUPFAM" id="SSF103506">
    <property type="entry name" value="Mitochondrial carrier"/>
    <property type="match status" value="1"/>
</dbReference>
<dbReference type="InterPro" id="IPR002067">
    <property type="entry name" value="MCP"/>
</dbReference>
<evidence type="ECO:0000256" key="17">
    <source>
        <dbReference type="RuleBase" id="RU000488"/>
    </source>
</evidence>